<organism evidence="1 2">
    <name type="scientific">Candidatus Epulonipiscium fishelsonii</name>
    <dbReference type="NCBI Taxonomy" id="77094"/>
    <lineage>
        <taxon>Bacteria</taxon>
        <taxon>Bacillati</taxon>
        <taxon>Bacillota</taxon>
        <taxon>Clostridia</taxon>
        <taxon>Lachnospirales</taxon>
        <taxon>Lachnospiraceae</taxon>
        <taxon>Candidatus Epulonipiscium</taxon>
    </lineage>
</organism>
<gene>
    <name evidence="1" type="ORF">AN396_01820</name>
</gene>
<evidence type="ECO:0000313" key="1">
    <source>
        <dbReference type="EMBL" id="ONI42350.1"/>
    </source>
</evidence>
<evidence type="ECO:0000313" key="2">
    <source>
        <dbReference type="Proteomes" id="UP000188605"/>
    </source>
</evidence>
<name>A0ACC8XFS9_9FIRM</name>
<dbReference type="Proteomes" id="UP000188605">
    <property type="component" value="Unassembled WGS sequence"/>
</dbReference>
<keyword evidence="2" id="KW-1185">Reference proteome</keyword>
<feature type="non-terminal residue" evidence="1">
    <location>
        <position position="1"/>
    </location>
</feature>
<comment type="caution">
    <text evidence="1">The sequence shown here is derived from an EMBL/GenBank/DDBJ whole genome shotgun (WGS) entry which is preliminary data.</text>
</comment>
<reference evidence="1" key="1">
    <citation type="submission" date="2016-08" db="EMBL/GenBank/DDBJ databases">
        <authorList>
            <person name="Ngugi D.K."/>
            <person name="Miyake S."/>
            <person name="Stingl U."/>
        </authorList>
    </citation>
    <scope>NUCLEOTIDE SEQUENCE</scope>
    <source>
        <strain evidence="1">SCG-B11WGA-EpuloA1</strain>
    </source>
</reference>
<proteinExistence type="predicted"/>
<accession>A0ACC8XFS9</accession>
<protein>
    <submittedName>
        <fullName evidence="1">Nucleoside recognition protein</fullName>
    </submittedName>
</protein>
<sequence>LNSSQTAVKICFETAGILAMWMGVMSIGEKAGLIDVLAKKMNPILDFLFPDVPKYHPARKYIATNIIANFLGLGWAATPPGLKAMVELQKLNRVKERATSAMCMFLIINISSIQLIPITMISYRNSYGSANSTEIVGPAIIATLFSTIAGVSFAKIMYRKGN</sequence>
<dbReference type="EMBL" id="LJDB01000014">
    <property type="protein sequence ID" value="ONI42350.1"/>
    <property type="molecule type" value="Genomic_DNA"/>
</dbReference>